<evidence type="ECO:0000313" key="2">
    <source>
        <dbReference type="EMBL" id="CAF0842490.1"/>
    </source>
</evidence>
<gene>
    <name evidence="2" type="ORF">IZO911_LOCUS9141</name>
</gene>
<reference evidence="2" key="1">
    <citation type="submission" date="2021-02" db="EMBL/GenBank/DDBJ databases">
        <authorList>
            <person name="Nowell W R."/>
        </authorList>
    </citation>
    <scope>NUCLEOTIDE SEQUENCE</scope>
</reference>
<evidence type="ECO:0000259" key="1">
    <source>
        <dbReference type="Pfam" id="PF12706"/>
    </source>
</evidence>
<name>A0A813VLR3_9BILA</name>
<dbReference type="Gene3D" id="3.60.15.10">
    <property type="entry name" value="Ribonuclease Z/Hydroxyacylglutathione hydrolase-like"/>
    <property type="match status" value="1"/>
</dbReference>
<feature type="domain" description="Metallo-beta-lactamase" evidence="1">
    <location>
        <begin position="57"/>
        <end position="256"/>
    </location>
</feature>
<proteinExistence type="predicted"/>
<dbReference type="InterPro" id="IPR036866">
    <property type="entry name" value="RibonucZ/Hydroxyglut_hydro"/>
</dbReference>
<dbReference type="PANTHER" id="PTHR42663:SF6">
    <property type="entry name" value="HYDROLASE C777.06C-RELATED"/>
    <property type="match status" value="1"/>
</dbReference>
<accession>A0A813VLR3</accession>
<dbReference type="AlphaFoldDB" id="A0A813VLR3"/>
<dbReference type="SUPFAM" id="SSF56281">
    <property type="entry name" value="Metallo-hydrolase/oxidoreductase"/>
    <property type="match status" value="1"/>
</dbReference>
<sequence length="292" mass="33473">MATNKVEVLLLGIAQDGGMAQIRCQCKNCSSVRNGTLSQQYTVSLAIIDRTTNQIWLIDCSPDFRNQYTMLQNHFESNQSFKLEGIFLTHLHMGHYIGLFQFGRETMDWKGLKIYGTESVCQFFRTNQPWRTYIEIGNFILNPLIPQIEIQLSSNLFIKPQLVPHRAEFSDAVGYFVRGPLRTIFYCPDVDSWDRGWLNENGLLPIDIVKNVDQAFLDATFFSADELPNRKINEIPHPTVLQTLEKFQGLEKKITLIHLNHSNPLYDAQSTQTEQCNKAGINIGIQGHVYEI</sequence>
<organism evidence="2 3">
    <name type="scientific">Adineta steineri</name>
    <dbReference type="NCBI Taxonomy" id="433720"/>
    <lineage>
        <taxon>Eukaryota</taxon>
        <taxon>Metazoa</taxon>
        <taxon>Spiralia</taxon>
        <taxon>Gnathifera</taxon>
        <taxon>Rotifera</taxon>
        <taxon>Eurotatoria</taxon>
        <taxon>Bdelloidea</taxon>
        <taxon>Adinetida</taxon>
        <taxon>Adinetidae</taxon>
        <taxon>Adineta</taxon>
    </lineage>
</organism>
<dbReference type="Proteomes" id="UP000663860">
    <property type="component" value="Unassembled WGS sequence"/>
</dbReference>
<evidence type="ECO:0000313" key="3">
    <source>
        <dbReference type="Proteomes" id="UP000663860"/>
    </source>
</evidence>
<protein>
    <recommendedName>
        <fullName evidence="1">Metallo-beta-lactamase domain-containing protein</fullName>
    </recommendedName>
</protein>
<dbReference type="PANTHER" id="PTHR42663">
    <property type="entry name" value="HYDROLASE C777.06C-RELATED-RELATED"/>
    <property type="match status" value="1"/>
</dbReference>
<dbReference type="Pfam" id="PF12706">
    <property type="entry name" value="Lactamase_B_2"/>
    <property type="match status" value="1"/>
</dbReference>
<dbReference type="InterPro" id="IPR001279">
    <property type="entry name" value="Metallo-B-lactamas"/>
</dbReference>
<comment type="caution">
    <text evidence="2">The sequence shown here is derived from an EMBL/GenBank/DDBJ whole genome shotgun (WGS) entry which is preliminary data.</text>
</comment>
<dbReference type="EMBL" id="CAJNOE010000063">
    <property type="protein sequence ID" value="CAF0842490.1"/>
    <property type="molecule type" value="Genomic_DNA"/>
</dbReference>